<evidence type="ECO:0000313" key="7">
    <source>
        <dbReference type="EMBL" id="MBP2000591.1"/>
    </source>
</evidence>
<keyword evidence="3" id="KW-0963">Cytoplasm</keyword>
<evidence type="ECO:0000256" key="2">
    <source>
        <dbReference type="ARBA" id="ARBA00006484"/>
    </source>
</evidence>
<protein>
    <submittedName>
        <fullName evidence="7">Benzil reductase ((S)-benzoin forming)</fullName>
        <ecNumber evidence="7">1.1.1.320</ecNumber>
    </submittedName>
</protein>
<dbReference type="SMART" id="SM00822">
    <property type="entry name" value="PKS_KR"/>
    <property type="match status" value="1"/>
</dbReference>
<keyword evidence="8" id="KW-1185">Reference proteome</keyword>
<dbReference type="EC" id="1.1.1.320" evidence="7"/>
<dbReference type="PROSITE" id="PS00061">
    <property type="entry name" value="ADH_SHORT"/>
    <property type="match status" value="1"/>
</dbReference>
<dbReference type="InterPro" id="IPR036291">
    <property type="entry name" value="NAD(P)-bd_dom_sf"/>
</dbReference>
<dbReference type="PRINTS" id="PR00081">
    <property type="entry name" value="GDHRDH"/>
</dbReference>
<feature type="domain" description="Ketoreductase" evidence="6">
    <location>
        <begin position="2"/>
        <end position="184"/>
    </location>
</feature>
<reference evidence="7 8" key="1">
    <citation type="submission" date="2021-03" db="EMBL/GenBank/DDBJ databases">
        <title>Genomic Encyclopedia of Type Strains, Phase IV (KMG-IV): sequencing the most valuable type-strain genomes for metagenomic binning, comparative biology and taxonomic classification.</title>
        <authorList>
            <person name="Goeker M."/>
        </authorList>
    </citation>
    <scope>NUCLEOTIDE SEQUENCE [LARGE SCALE GENOMIC DNA]</scope>
    <source>
        <strain evidence="7 8">DSM 26806</strain>
    </source>
</reference>
<accession>A0ABS4JHZ6</accession>
<name>A0ABS4JHZ6_9BACL</name>
<evidence type="ECO:0000256" key="3">
    <source>
        <dbReference type="ARBA" id="ARBA00022490"/>
    </source>
</evidence>
<dbReference type="Pfam" id="PF00106">
    <property type="entry name" value="adh_short"/>
    <property type="match status" value="1"/>
</dbReference>
<evidence type="ECO:0000259" key="6">
    <source>
        <dbReference type="SMART" id="SM00822"/>
    </source>
</evidence>
<dbReference type="InterPro" id="IPR051721">
    <property type="entry name" value="Biopterin_syn/organic_redct"/>
</dbReference>
<evidence type="ECO:0000256" key="1">
    <source>
        <dbReference type="ARBA" id="ARBA00004496"/>
    </source>
</evidence>
<dbReference type="RefSeq" id="WP_209860906.1">
    <property type="nucleotide sequence ID" value="NZ_JAGGLD010000002.1"/>
</dbReference>
<dbReference type="InterPro" id="IPR057326">
    <property type="entry name" value="KR_dom"/>
</dbReference>
<dbReference type="Gene3D" id="3.40.50.720">
    <property type="entry name" value="NAD(P)-binding Rossmann-like Domain"/>
    <property type="match status" value="1"/>
</dbReference>
<dbReference type="GO" id="GO:0016491">
    <property type="term" value="F:oxidoreductase activity"/>
    <property type="evidence" value="ECO:0007669"/>
    <property type="project" value="UniProtKB-KW"/>
</dbReference>
<dbReference type="SUPFAM" id="SSF51735">
    <property type="entry name" value="NAD(P)-binding Rossmann-fold domains"/>
    <property type="match status" value="1"/>
</dbReference>
<dbReference type="PANTHER" id="PTHR44085:SF2">
    <property type="entry name" value="SEPIAPTERIN REDUCTASE"/>
    <property type="match status" value="1"/>
</dbReference>
<comment type="subcellular location">
    <subcellularLocation>
        <location evidence="1">Cytoplasm</location>
    </subcellularLocation>
</comment>
<keyword evidence="4" id="KW-0521">NADP</keyword>
<dbReference type="Proteomes" id="UP001519288">
    <property type="component" value="Unassembled WGS sequence"/>
</dbReference>
<gene>
    <name evidence="7" type="ORF">J2Z69_001622</name>
</gene>
<dbReference type="InterPro" id="IPR002347">
    <property type="entry name" value="SDR_fam"/>
</dbReference>
<keyword evidence="5 7" id="KW-0560">Oxidoreductase</keyword>
<sequence length="234" mass="26388">MKVFILTGTSRGLGFEMCSRLIQCGHRIISISRTAHDELEQLAAQHRVPFHFLKYDLQQVEGISDVMQGILEHMPVEHIKSITLINNSAQITPLGSIQLYSPEDIIRNIQVNFTAPVLLTQLLLKYTEHWNIHRNIVNISSASAHYAAPGMSMYCASKAAIHMFTCCIQLENHKDLSIYTIDPGMMDTTLQMSARNEKRLSIAPLFREAKEKGELRAPGEVAEEIVEKLLTMTI</sequence>
<dbReference type="InterPro" id="IPR020904">
    <property type="entry name" value="Sc_DH/Rdtase_CS"/>
</dbReference>
<evidence type="ECO:0000313" key="8">
    <source>
        <dbReference type="Proteomes" id="UP001519288"/>
    </source>
</evidence>
<dbReference type="PANTHER" id="PTHR44085">
    <property type="entry name" value="SEPIAPTERIN REDUCTASE"/>
    <property type="match status" value="1"/>
</dbReference>
<evidence type="ECO:0000256" key="4">
    <source>
        <dbReference type="ARBA" id="ARBA00022857"/>
    </source>
</evidence>
<comment type="similarity">
    <text evidence="2">Belongs to the short-chain dehydrogenases/reductases (SDR) family.</text>
</comment>
<evidence type="ECO:0000256" key="5">
    <source>
        <dbReference type="ARBA" id="ARBA00023002"/>
    </source>
</evidence>
<comment type="caution">
    <text evidence="7">The sequence shown here is derived from an EMBL/GenBank/DDBJ whole genome shotgun (WGS) entry which is preliminary data.</text>
</comment>
<proteinExistence type="inferred from homology"/>
<organism evidence="7 8">
    <name type="scientific">Paenibacillus shirakamiensis</name>
    <dbReference type="NCBI Taxonomy" id="1265935"/>
    <lineage>
        <taxon>Bacteria</taxon>
        <taxon>Bacillati</taxon>
        <taxon>Bacillota</taxon>
        <taxon>Bacilli</taxon>
        <taxon>Bacillales</taxon>
        <taxon>Paenibacillaceae</taxon>
        <taxon>Paenibacillus</taxon>
    </lineage>
</organism>
<dbReference type="EMBL" id="JAGGLD010000002">
    <property type="protein sequence ID" value="MBP2000591.1"/>
    <property type="molecule type" value="Genomic_DNA"/>
</dbReference>